<dbReference type="CDD" id="cd03427">
    <property type="entry name" value="NUDIX_MTH1_Nudt1"/>
    <property type="match status" value="1"/>
</dbReference>
<keyword evidence="4" id="KW-0378">Hydrolase</keyword>
<dbReference type="Proteomes" id="UP000602532">
    <property type="component" value="Unassembled WGS sequence"/>
</dbReference>
<dbReference type="PANTHER" id="PTHR43758">
    <property type="entry name" value="7,8-DIHYDRO-8-OXOGUANINE TRIPHOSPHATASE"/>
    <property type="match status" value="1"/>
</dbReference>
<evidence type="ECO:0000259" key="6">
    <source>
        <dbReference type="PROSITE" id="PS51462"/>
    </source>
</evidence>
<dbReference type="InterPro" id="IPR015797">
    <property type="entry name" value="NUDIX_hydrolase-like_dom_sf"/>
</dbReference>
<dbReference type="PROSITE" id="PS51462">
    <property type="entry name" value="NUDIX"/>
    <property type="match status" value="1"/>
</dbReference>
<name>A0ABR8WZK9_9MICO</name>
<evidence type="ECO:0000256" key="2">
    <source>
        <dbReference type="ARBA" id="ARBA00005582"/>
    </source>
</evidence>
<comment type="cofactor">
    <cofactor evidence="1">
        <name>Mg(2+)</name>
        <dbReference type="ChEBI" id="CHEBI:18420"/>
    </cofactor>
</comment>
<comment type="caution">
    <text evidence="7">The sequence shown here is derived from an EMBL/GenBank/DDBJ whole genome shotgun (WGS) entry which is preliminary data.</text>
</comment>
<accession>A0ABR8WZK9</accession>
<comment type="similarity">
    <text evidence="2">Belongs to the Nudix hydrolase family.</text>
</comment>
<proteinExistence type="inferred from homology"/>
<feature type="domain" description="Nudix hydrolase" evidence="6">
    <location>
        <begin position="2"/>
        <end position="135"/>
    </location>
</feature>
<protein>
    <submittedName>
        <fullName evidence="7">NUDIX domain-containing protein</fullName>
    </submittedName>
</protein>
<evidence type="ECO:0000256" key="5">
    <source>
        <dbReference type="ARBA" id="ARBA00022842"/>
    </source>
</evidence>
<dbReference type="Pfam" id="PF00293">
    <property type="entry name" value="NUDIX"/>
    <property type="match status" value="1"/>
</dbReference>
<keyword evidence="5" id="KW-0460">Magnesium</keyword>
<dbReference type="InterPro" id="IPR000086">
    <property type="entry name" value="NUDIX_hydrolase_dom"/>
</dbReference>
<gene>
    <name evidence="7" type="ORF">H9622_02730</name>
</gene>
<evidence type="ECO:0000256" key="3">
    <source>
        <dbReference type="ARBA" id="ARBA00022723"/>
    </source>
</evidence>
<evidence type="ECO:0000256" key="1">
    <source>
        <dbReference type="ARBA" id="ARBA00001946"/>
    </source>
</evidence>
<organism evidence="7 8">
    <name type="scientific">Microbacterium gallinarum</name>
    <dbReference type="NCBI Taxonomy" id="2762209"/>
    <lineage>
        <taxon>Bacteria</taxon>
        <taxon>Bacillati</taxon>
        <taxon>Actinomycetota</taxon>
        <taxon>Actinomycetes</taxon>
        <taxon>Micrococcales</taxon>
        <taxon>Microbacteriaceae</taxon>
        <taxon>Microbacterium</taxon>
    </lineage>
</organism>
<evidence type="ECO:0000313" key="8">
    <source>
        <dbReference type="Proteomes" id="UP000602532"/>
    </source>
</evidence>
<sequence length="157" mass="16660">MPLPEVCVVFVMRTGADGLEVLLGDRLTGAGRGRIVGAGSALQRGETARDAAVRGLLEEVGVGVAASDLREAGVVERHFPTRRTLSEHATVFVCRRFTGVPAASATLAPRWFPLGEIPYGRMRADTVRWLPGVLRGGSVDARFTFGADLSTVVLEAS</sequence>
<keyword evidence="3" id="KW-0479">Metal-binding</keyword>
<dbReference type="RefSeq" id="WP_191764003.1">
    <property type="nucleotide sequence ID" value="NZ_JACSPM010000001.1"/>
</dbReference>
<dbReference type="PANTHER" id="PTHR43758:SF2">
    <property type="entry name" value="OXIDIZED PURINE NUCLEOSIDE TRIPHOSPHATE HYDROLASE"/>
    <property type="match status" value="1"/>
</dbReference>
<dbReference type="EMBL" id="JACSPM010000001">
    <property type="protein sequence ID" value="MBD8022504.1"/>
    <property type="molecule type" value="Genomic_DNA"/>
</dbReference>
<dbReference type="Gene3D" id="3.90.79.10">
    <property type="entry name" value="Nucleoside Triphosphate Pyrophosphohydrolase"/>
    <property type="match status" value="1"/>
</dbReference>
<evidence type="ECO:0000313" key="7">
    <source>
        <dbReference type="EMBL" id="MBD8022504.1"/>
    </source>
</evidence>
<reference evidence="7 8" key="1">
    <citation type="submission" date="2020-08" db="EMBL/GenBank/DDBJ databases">
        <title>A Genomic Blueprint of the Chicken Gut Microbiome.</title>
        <authorList>
            <person name="Gilroy R."/>
            <person name="Ravi A."/>
            <person name="Getino M."/>
            <person name="Pursley I."/>
            <person name="Horton D.L."/>
            <person name="Alikhan N.-F."/>
            <person name="Baker D."/>
            <person name="Gharbi K."/>
            <person name="Hall N."/>
            <person name="Watson M."/>
            <person name="Adriaenssens E.M."/>
            <person name="Foster-Nyarko E."/>
            <person name="Jarju S."/>
            <person name="Secka A."/>
            <person name="Antonio M."/>
            <person name="Oren A."/>
            <person name="Chaudhuri R."/>
            <person name="La Ragione R.M."/>
            <person name="Hildebrand F."/>
            <person name="Pallen M.J."/>
        </authorList>
    </citation>
    <scope>NUCLEOTIDE SEQUENCE [LARGE SCALE GENOMIC DNA]</scope>
    <source>
        <strain evidence="7 8">Sa1CUA4</strain>
    </source>
</reference>
<evidence type="ECO:0000256" key="4">
    <source>
        <dbReference type="ARBA" id="ARBA00022801"/>
    </source>
</evidence>
<dbReference type="SUPFAM" id="SSF55811">
    <property type="entry name" value="Nudix"/>
    <property type="match status" value="1"/>
</dbReference>
<keyword evidence="8" id="KW-1185">Reference proteome</keyword>